<protein>
    <submittedName>
        <fullName evidence="1">Uncharacterized protein</fullName>
    </submittedName>
</protein>
<gene>
    <name evidence="1" type="ORF">CCMP2556_LOCUS8129</name>
</gene>
<organism evidence="1 2">
    <name type="scientific">Durusdinium trenchii</name>
    <dbReference type="NCBI Taxonomy" id="1381693"/>
    <lineage>
        <taxon>Eukaryota</taxon>
        <taxon>Sar</taxon>
        <taxon>Alveolata</taxon>
        <taxon>Dinophyceae</taxon>
        <taxon>Suessiales</taxon>
        <taxon>Symbiodiniaceae</taxon>
        <taxon>Durusdinium</taxon>
    </lineage>
</organism>
<sequence length="110" mass="11967">MEGFLTTSVETESAEVSSTDGLLGILDSLTKTCWLPTAVRPTARRVFMMSLGKCSQKSSLGPGGDFCEVRPVSPRPSLHGVRHQWHSAGATNLSALFRHEKTSTAYCRCH</sequence>
<evidence type="ECO:0000313" key="1">
    <source>
        <dbReference type="EMBL" id="CAK9005603.1"/>
    </source>
</evidence>
<comment type="caution">
    <text evidence="1">The sequence shown here is derived from an EMBL/GenBank/DDBJ whole genome shotgun (WGS) entry which is preliminary data.</text>
</comment>
<evidence type="ECO:0000313" key="2">
    <source>
        <dbReference type="Proteomes" id="UP001642484"/>
    </source>
</evidence>
<dbReference type="Proteomes" id="UP001642484">
    <property type="component" value="Unassembled WGS sequence"/>
</dbReference>
<dbReference type="EMBL" id="CAXAMN010003669">
    <property type="protein sequence ID" value="CAK9005603.1"/>
    <property type="molecule type" value="Genomic_DNA"/>
</dbReference>
<proteinExistence type="predicted"/>
<reference evidence="1 2" key="1">
    <citation type="submission" date="2024-02" db="EMBL/GenBank/DDBJ databases">
        <authorList>
            <person name="Chen Y."/>
            <person name="Shah S."/>
            <person name="Dougan E. K."/>
            <person name="Thang M."/>
            <person name="Chan C."/>
        </authorList>
    </citation>
    <scope>NUCLEOTIDE SEQUENCE [LARGE SCALE GENOMIC DNA]</scope>
</reference>
<keyword evidence="2" id="KW-1185">Reference proteome</keyword>
<accession>A0ABP0IU39</accession>
<name>A0ABP0IU39_9DINO</name>